<dbReference type="Gene3D" id="2.60.40.420">
    <property type="entry name" value="Cupredoxins - blue copper proteins"/>
    <property type="match status" value="1"/>
</dbReference>
<sequence>MSTARTASSPKHVFRAYFFFNPWSLPLVDLSPPWFPSVPGRPKVLGMAPYKLLSAAVLVALKLALNTRAAIGPVTDLTITNADLAPDGFTRPAVAVDGMSPGPLIVGQKGDRFQINVINRLTNHTMLKSTSIVRIRFTLPCDMIVAM</sequence>
<name>A0A5K1K0I6_9APHY</name>
<gene>
    <name evidence="3" type="primary">I1S216</name>
</gene>
<dbReference type="GO" id="GO:0016874">
    <property type="term" value="F:ligase activity"/>
    <property type="evidence" value="ECO:0007669"/>
    <property type="project" value="UniProtKB-KW"/>
</dbReference>
<comment type="similarity">
    <text evidence="1">Belongs to the multicopper oxidase family.</text>
</comment>
<proteinExistence type="inferred from homology"/>
<protein>
    <submittedName>
        <fullName evidence="3">AA_TRNA_LIGASE_II domain-containing protein</fullName>
    </submittedName>
</protein>
<dbReference type="InterPro" id="IPR011707">
    <property type="entry name" value="Cu-oxidase-like_N"/>
</dbReference>
<dbReference type="GO" id="GO:0005507">
    <property type="term" value="F:copper ion binding"/>
    <property type="evidence" value="ECO:0007669"/>
    <property type="project" value="InterPro"/>
</dbReference>
<keyword evidence="3" id="KW-0436">Ligase</keyword>
<dbReference type="Pfam" id="PF07732">
    <property type="entry name" value="Cu-oxidase_3"/>
    <property type="match status" value="1"/>
</dbReference>
<evidence type="ECO:0000256" key="1">
    <source>
        <dbReference type="ARBA" id="ARBA00010609"/>
    </source>
</evidence>
<evidence type="ECO:0000313" key="3">
    <source>
        <dbReference type="EMBL" id="VWO98855.1"/>
    </source>
</evidence>
<dbReference type="InterPro" id="IPR008972">
    <property type="entry name" value="Cupredoxin"/>
</dbReference>
<organism evidence="3">
    <name type="scientific">Ganoderma boninense</name>
    <dbReference type="NCBI Taxonomy" id="34458"/>
    <lineage>
        <taxon>Eukaryota</taxon>
        <taxon>Fungi</taxon>
        <taxon>Dikarya</taxon>
        <taxon>Basidiomycota</taxon>
        <taxon>Agaricomycotina</taxon>
        <taxon>Agaricomycetes</taxon>
        <taxon>Polyporales</taxon>
        <taxon>Polyporaceae</taxon>
        <taxon>Ganoderma</taxon>
    </lineage>
</organism>
<evidence type="ECO:0000259" key="2">
    <source>
        <dbReference type="Pfam" id="PF07732"/>
    </source>
</evidence>
<accession>A0A5K1K0I6</accession>
<feature type="domain" description="Plastocyanin-like" evidence="2">
    <location>
        <begin position="79"/>
        <end position="129"/>
    </location>
</feature>
<dbReference type="AlphaFoldDB" id="A0A5K1K0I6"/>
<dbReference type="SUPFAM" id="SSF49503">
    <property type="entry name" value="Cupredoxins"/>
    <property type="match status" value="1"/>
</dbReference>
<dbReference type="EMBL" id="LR727227">
    <property type="protein sequence ID" value="VWO98855.1"/>
    <property type="molecule type" value="Genomic_DNA"/>
</dbReference>
<reference evidence="3" key="1">
    <citation type="submission" date="2019-10" db="EMBL/GenBank/DDBJ databases">
        <authorList>
            <person name="Nor Muhammad N."/>
        </authorList>
    </citation>
    <scope>NUCLEOTIDE SEQUENCE</scope>
</reference>